<reference evidence="3" key="1">
    <citation type="submission" date="2020-06" db="EMBL/GenBank/DDBJ databases">
        <title>Draft genomic sequecing of Geomonas sp. Red745.</title>
        <authorList>
            <person name="Itoh H."/>
            <person name="Xu Z.X."/>
            <person name="Ushijima N."/>
            <person name="Masuda Y."/>
            <person name="Shiratori Y."/>
            <person name="Senoo K."/>
        </authorList>
    </citation>
    <scope>NUCLEOTIDE SEQUENCE [LARGE SCALE GENOMIC DNA]</scope>
    <source>
        <strain evidence="3">Red745</strain>
    </source>
</reference>
<feature type="domain" description="HD-GYP" evidence="1">
    <location>
        <begin position="207"/>
        <end position="407"/>
    </location>
</feature>
<dbReference type="InterPro" id="IPR037522">
    <property type="entry name" value="HD_GYP_dom"/>
</dbReference>
<sequence length="476" mass="52256">MVANKRDELVQLGKGLVGRLFVLIKTSHNYAPGHAAMETPVDDLLKTVEEIRRRNEEALIRVKGHTLYLGDVRLKPDNGAFTSFGFMIDEFARQNVGGIGFGDGLTAQGVQNFIYILRDLEPAGGNDRYSRILDRMQQLSIAGIEVEAQPEDVPKVPVGRLHLRLEGLKARLLYQRAAEAIAGEMANAAAGKQLRLRSAKRVVQQIIDLMASDEASLLGTCTPNRNWAGRSHATNVCILSLALGRRLGMSKFTLSELGMAALFHDIGMAGLPEDLREREPALLTGEKRQLLESHPLTGVRNAMRSRGLDSLTSRIVTAAFEHHLLADFSGYPSFPYKWLGLFGRIISIADRYDLLTTLPQANGVPFPPETALRYLLTQAGKTYDWGLVKLFLGCLGLHPVGSLLQLDSGELAVVVGNHRDPDRLGHPRVKVIADPQGREVDGVLLDLADPAVGRRIIGTLDPNRHQIDVSRYLLAG</sequence>
<accession>A0A6V8NBY9</accession>
<dbReference type="InterPro" id="IPR003607">
    <property type="entry name" value="HD/PDEase_dom"/>
</dbReference>
<evidence type="ECO:0000313" key="3">
    <source>
        <dbReference type="Proteomes" id="UP000587586"/>
    </source>
</evidence>
<organism evidence="2 3">
    <name type="scientific">Geomonas limicola</name>
    <dbReference type="NCBI Taxonomy" id="2740186"/>
    <lineage>
        <taxon>Bacteria</taxon>
        <taxon>Pseudomonadati</taxon>
        <taxon>Thermodesulfobacteriota</taxon>
        <taxon>Desulfuromonadia</taxon>
        <taxon>Geobacterales</taxon>
        <taxon>Geobacteraceae</taxon>
        <taxon>Geomonas</taxon>
    </lineage>
</organism>
<evidence type="ECO:0000313" key="2">
    <source>
        <dbReference type="EMBL" id="GFO69960.1"/>
    </source>
</evidence>
<keyword evidence="3" id="KW-1185">Reference proteome</keyword>
<dbReference type="AlphaFoldDB" id="A0A6V8NBY9"/>
<protein>
    <submittedName>
        <fullName evidence="2">Cyclic diguanylate phosphodiesterase</fullName>
    </submittedName>
</protein>
<dbReference type="RefSeq" id="WP_183362553.1">
    <property type="nucleotide sequence ID" value="NZ_BLXZ01000008.1"/>
</dbReference>
<name>A0A6V8NBY9_9BACT</name>
<dbReference type="SUPFAM" id="SSF109604">
    <property type="entry name" value="HD-domain/PDEase-like"/>
    <property type="match status" value="1"/>
</dbReference>
<gene>
    <name evidence="2" type="ORF">GMLC_35390</name>
</gene>
<evidence type="ECO:0000259" key="1">
    <source>
        <dbReference type="PROSITE" id="PS51832"/>
    </source>
</evidence>
<dbReference type="EMBL" id="BLXZ01000008">
    <property type="protein sequence ID" value="GFO69960.1"/>
    <property type="molecule type" value="Genomic_DNA"/>
</dbReference>
<dbReference type="CDD" id="cd00077">
    <property type="entry name" value="HDc"/>
    <property type="match status" value="1"/>
</dbReference>
<proteinExistence type="predicted"/>
<dbReference type="PANTHER" id="PTHR43155:SF2">
    <property type="entry name" value="CYCLIC DI-GMP PHOSPHODIESTERASE PA4108"/>
    <property type="match status" value="1"/>
</dbReference>
<dbReference type="PROSITE" id="PS51832">
    <property type="entry name" value="HD_GYP"/>
    <property type="match status" value="1"/>
</dbReference>
<dbReference type="Proteomes" id="UP000587586">
    <property type="component" value="Unassembled WGS sequence"/>
</dbReference>
<dbReference type="SMART" id="SM00471">
    <property type="entry name" value="HDc"/>
    <property type="match status" value="1"/>
</dbReference>
<dbReference type="Pfam" id="PF13487">
    <property type="entry name" value="HD_5"/>
    <property type="match status" value="1"/>
</dbReference>
<dbReference type="PANTHER" id="PTHR43155">
    <property type="entry name" value="CYCLIC DI-GMP PHOSPHODIESTERASE PA4108-RELATED"/>
    <property type="match status" value="1"/>
</dbReference>
<comment type="caution">
    <text evidence="2">The sequence shown here is derived from an EMBL/GenBank/DDBJ whole genome shotgun (WGS) entry which is preliminary data.</text>
</comment>
<dbReference type="Gene3D" id="1.10.3210.10">
    <property type="entry name" value="Hypothetical protein af1432"/>
    <property type="match status" value="1"/>
</dbReference>